<dbReference type="Gene3D" id="2.170.130.10">
    <property type="entry name" value="TonB-dependent receptor, plug domain"/>
    <property type="match status" value="1"/>
</dbReference>
<evidence type="ECO:0000256" key="9">
    <source>
        <dbReference type="ARBA" id="ARBA00023170"/>
    </source>
</evidence>
<dbReference type="Gene3D" id="2.40.170.20">
    <property type="entry name" value="TonB-dependent receptor, beta-barrel domain"/>
    <property type="match status" value="1"/>
</dbReference>
<evidence type="ECO:0000256" key="5">
    <source>
        <dbReference type="ARBA" id="ARBA00022692"/>
    </source>
</evidence>
<evidence type="ECO:0000256" key="12">
    <source>
        <dbReference type="RuleBase" id="RU003357"/>
    </source>
</evidence>
<evidence type="ECO:0000256" key="7">
    <source>
        <dbReference type="ARBA" id="ARBA00023077"/>
    </source>
</evidence>
<dbReference type="EMBL" id="JSZA02000207">
    <property type="protein sequence ID" value="KHD08070.1"/>
    <property type="molecule type" value="Genomic_DNA"/>
</dbReference>
<comment type="subcellular location">
    <subcellularLocation>
        <location evidence="1 11">Cell outer membrane</location>
        <topology evidence="1 11">Multi-pass membrane protein</topology>
    </subcellularLocation>
</comment>
<comment type="similarity">
    <text evidence="2">Belongs to the TonB-dependent receptor family. Hemoglobin/haptoglobin binding protein subfamily.</text>
</comment>
<keyword evidence="17" id="KW-1185">Reference proteome</keyword>
<feature type="domain" description="TonB-dependent receptor-like beta-barrel" evidence="14">
    <location>
        <begin position="230"/>
        <end position="648"/>
    </location>
</feature>
<comment type="caution">
    <text evidence="16">The sequence shown here is derived from an EMBL/GenBank/DDBJ whole genome shotgun (WGS) entry which is preliminary data.</text>
</comment>
<keyword evidence="5 11" id="KW-0812">Transmembrane</keyword>
<dbReference type="GO" id="GO:0044718">
    <property type="term" value="P:siderophore transmembrane transport"/>
    <property type="evidence" value="ECO:0007669"/>
    <property type="project" value="TreeGrafter"/>
</dbReference>
<evidence type="ECO:0000313" key="17">
    <source>
        <dbReference type="Proteomes" id="UP000030428"/>
    </source>
</evidence>
<feature type="chain" id="PRO_5002030507" description="TonB-dependent receptor" evidence="13">
    <location>
        <begin position="20"/>
        <end position="681"/>
    </location>
</feature>
<evidence type="ECO:0008006" key="18">
    <source>
        <dbReference type="Google" id="ProtNLM"/>
    </source>
</evidence>
<keyword evidence="10 11" id="KW-0998">Cell outer membrane</keyword>
<evidence type="ECO:0000313" key="16">
    <source>
        <dbReference type="EMBL" id="KHD08070.1"/>
    </source>
</evidence>
<evidence type="ECO:0000256" key="6">
    <source>
        <dbReference type="ARBA" id="ARBA00022729"/>
    </source>
</evidence>
<evidence type="ECO:0000256" key="4">
    <source>
        <dbReference type="ARBA" id="ARBA00022452"/>
    </source>
</evidence>
<dbReference type="PANTHER" id="PTHR30069:SF29">
    <property type="entry name" value="HEMOGLOBIN AND HEMOGLOBIN-HAPTOGLOBIN-BINDING PROTEIN 1-RELATED"/>
    <property type="match status" value="1"/>
</dbReference>
<feature type="signal peptide" evidence="13">
    <location>
        <begin position="1"/>
        <end position="19"/>
    </location>
</feature>
<dbReference type="InterPro" id="IPR039426">
    <property type="entry name" value="TonB-dep_rcpt-like"/>
</dbReference>
<dbReference type="SUPFAM" id="SSF56935">
    <property type="entry name" value="Porins"/>
    <property type="match status" value="1"/>
</dbReference>
<evidence type="ECO:0000256" key="8">
    <source>
        <dbReference type="ARBA" id="ARBA00023136"/>
    </source>
</evidence>
<dbReference type="Pfam" id="PF00593">
    <property type="entry name" value="TonB_dep_Rec_b-barrel"/>
    <property type="match status" value="1"/>
</dbReference>
<organism evidence="16 17">
    <name type="scientific">Candidatus Thiomargarita nelsonii</name>
    <dbReference type="NCBI Taxonomy" id="1003181"/>
    <lineage>
        <taxon>Bacteria</taxon>
        <taxon>Pseudomonadati</taxon>
        <taxon>Pseudomonadota</taxon>
        <taxon>Gammaproteobacteria</taxon>
        <taxon>Thiotrichales</taxon>
        <taxon>Thiotrichaceae</taxon>
        <taxon>Thiomargarita</taxon>
    </lineage>
</organism>
<dbReference type="PROSITE" id="PS52016">
    <property type="entry name" value="TONB_DEPENDENT_REC_3"/>
    <property type="match status" value="1"/>
</dbReference>
<dbReference type="InterPro" id="IPR036942">
    <property type="entry name" value="Beta-barrel_TonB_sf"/>
</dbReference>
<evidence type="ECO:0000259" key="14">
    <source>
        <dbReference type="Pfam" id="PF00593"/>
    </source>
</evidence>
<evidence type="ECO:0000256" key="1">
    <source>
        <dbReference type="ARBA" id="ARBA00004571"/>
    </source>
</evidence>
<dbReference type="Proteomes" id="UP000030428">
    <property type="component" value="Unassembled WGS sequence"/>
</dbReference>
<keyword evidence="7 12" id="KW-0798">TonB box</keyword>
<dbReference type="GO" id="GO:0009279">
    <property type="term" value="C:cell outer membrane"/>
    <property type="evidence" value="ECO:0007669"/>
    <property type="project" value="UniProtKB-SubCell"/>
</dbReference>
<evidence type="ECO:0000256" key="11">
    <source>
        <dbReference type="PROSITE-ProRule" id="PRU01360"/>
    </source>
</evidence>
<evidence type="ECO:0000256" key="3">
    <source>
        <dbReference type="ARBA" id="ARBA00022448"/>
    </source>
</evidence>
<evidence type="ECO:0000256" key="13">
    <source>
        <dbReference type="SAM" id="SignalP"/>
    </source>
</evidence>
<keyword evidence="4 11" id="KW-1134">Transmembrane beta strand</keyword>
<name>A0A0A6PBA9_9GAMM</name>
<dbReference type="AlphaFoldDB" id="A0A0A6PBA9"/>
<reference evidence="16 17" key="1">
    <citation type="journal article" date="2016" name="Front. Microbiol.">
        <title>Single-Cell (Meta-)Genomics of a Dimorphic Candidatus Thiomargarita nelsonii Reveals Genomic Plasticity.</title>
        <authorList>
            <person name="Flood B.E."/>
            <person name="Fliss P."/>
            <person name="Jones D.S."/>
            <person name="Dick G.J."/>
            <person name="Jain S."/>
            <person name="Kaster A.K."/>
            <person name="Winkel M."/>
            <person name="Mussmann M."/>
            <person name="Bailey J."/>
        </authorList>
    </citation>
    <scope>NUCLEOTIDE SEQUENCE [LARGE SCALE GENOMIC DNA]</scope>
    <source>
        <strain evidence="16">Hydrate Ridge</strain>
    </source>
</reference>
<evidence type="ECO:0000259" key="15">
    <source>
        <dbReference type="Pfam" id="PF07715"/>
    </source>
</evidence>
<dbReference type="CDD" id="cd01347">
    <property type="entry name" value="ligand_gated_channel"/>
    <property type="match status" value="1"/>
</dbReference>
<dbReference type="GO" id="GO:0015344">
    <property type="term" value="F:siderophore uptake transmembrane transporter activity"/>
    <property type="evidence" value="ECO:0007669"/>
    <property type="project" value="TreeGrafter"/>
</dbReference>
<keyword evidence="3 11" id="KW-0813">Transport</keyword>
<dbReference type="Pfam" id="PF07715">
    <property type="entry name" value="Plug"/>
    <property type="match status" value="1"/>
</dbReference>
<gene>
    <name evidence="16" type="ORF">PN36_29635</name>
</gene>
<keyword evidence="8 11" id="KW-0472">Membrane</keyword>
<feature type="domain" description="TonB-dependent receptor plug" evidence="15">
    <location>
        <begin position="38"/>
        <end position="141"/>
    </location>
</feature>
<sequence>MYRIFALVIFLSVTMPVNAETELPEITVTAKGYESETLETPHAITVLKTEEIQRSGKTTVGDLLRGQPGIAVNSDGAWGMNPVIRGMKKEQIVILVDGIRMNSAQPQGAIASYVDLSQIARVEVVKGPASVLYGSGAMGGVINFITKGADFSDKPSMSGTLSAFSSTANEGFKAATSVALSNPNHALSLNVSGLDYNDYEASDGTVEHSGYKQSAFSGQYKYRLSSQQTIKIMAQHQNTDDVWYPGSVKFQNKKLGQVIVHSPEQDRDLFNLAYEQDFKGDSSLKLRTELYYHNVHRTIRAFSKNLQRDYVTNDVDFETVGGAVKLEMFPNDEHYVLAGIDAWRMQGNPNRYMFQPPTFNTKLLSNPFENGELVSTGLFLQDEILLEQWTIKLGARYDRVTGNADKMGNGANMQTTGLESTDNTFSWSTGAIYNYSAALNPYLSLAQGYRAADMRERFETSPRGDGYIHLGNPHLEPERNLTLELGMKGQWERTNYTTAVYFSRIDGAIAGRITERIDPKTGFPIKQTENLSRVDLIGLELSLKHALDNHLWLFASSSYQRGENKEDDEPFFQVPPLEATIGVQYLPEQGFNLDTRFRAVSHQNRIATQFSNGTEDATAGFATVELGFGYRFGKTGVKNDLRFTITNLFDRAYHEHLTEGISGQEPQAVGRSFNLMWSMDY</sequence>
<keyword evidence="6 13" id="KW-0732">Signal</keyword>
<accession>A0A0A6PBA9</accession>
<keyword evidence="9" id="KW-0675">Receptor</keyword>
<evidence type="ECO:0000256" key="2">
    <source>
        <dbReference type="ARBA" id="ARBA00008143"/>
    </source>
</evidence>
<evidence type="ECO:0000256" key="10">
    <source>
        <dbReference type="ARBA" id="ARBA00023237"/>
    </source>
</evidence>
<dbReference type="InterPro" id="IPR000531">
    <property type="entry name" value="Beta-barrel_TonB"/>
</dbReference>
<dbReference type="InterPro" id="IPR012910">
    <property type="entry name" value="Plug_dom"/>
</dbReference>
<protein>
    <recommendedName>
        <fullName evidence="18">TonB-dependent receptor</fullName>
    </recommendedName>
</protein>
<dbReference type="PANTHER" id="PTHR30069">
    <property type="entry name" value="TONB-DEPENDENT OUTER MEMBRANE RECEPTOR"/>
    <property type="match status" value="1"/>
</dbReference>
<dbReference type="InterPro" id="IPR037066">
    <property type="entry name" value="Plug_dom_sf"/>
</dbReference>
<proteinExistence type="inferred from homology"/>